<dbReference type="Proteomes" id="UP000390336">
    <property type="component" value="Chromosome 2"/>
</dbReference>
<dbReference type="EMBL" id="CP033138">
    <property type="protein sequence ID" value="AYO16281.1"/>
    <property type="molecule type" value="Genomic_DNA"/>
</dbReference>
<gene>
    <name evidence="6" type="ORF">APZ19_25555</name>
    <name evidence="5" type="ORF">D0812_17770</name>
</gene>
<evidence type="ECO:0000313" key="8">
    <source>
        <dbReference type="Proteomes" id="UP000390336"/>
    </source>
</evidence>
<proteinExistence type="predicted"/>
<organism evidence="6 8">
    <name type="scientific">Vibrio owensii</name>
    <dbReference type="NCBI Taxonomy" id="696485"/>
    <lineage>
        <taxon>Bacteria</taxon>
        <taxon>Pseudomonadati</taxon>
        <taxon>Pseudomonadota</taxon>
        <taxon>Gammaproteobacteria</taxon>
        <taxon>Vibrionales</taxon>
        <taxon>Vibrionaceae</taxon>
        <taxon>Vibrio</taxon>
    </lineage>
</organism>
<name>A0AAP9GHY3_9VIBR</name>
<dbReference type="SMART" id="SM00342">
    <property type="entry name" value="HTH_ARAC"/>
    <property type="match status" value="1"/>
</dbReference>
<keyword evidence="2" id="KW-0238">DNA-binding</keyword>
<evidence type="ECO:0000259" key="4">
    <source>
        <dbReference type="PROSITE" id="PS01124"/>
    </source>
</evidence>
<evidence type="ECO:0000313" key="5">
    <source>
        <dbReference type="EMBL" id="AYO16281.1"/>
    </source>
</evidence>
<dbReference type="GO" id="GO:0005829">
    <property type="term" value="C:cytosol"/>
    <property type="evidence" value="ECO:0007669"/>
    <property type="project" value="TreeGrafter"/>
</dbReference>
<accession>A0AAP9GHY3</accession>
<dbReference type="AlphaFoldDB" id="A0AAP9GHY3"/>
<dbReference type="InterPro" id="IPR009057">
    <property type="entry name" value="Homeodomain-like_sf"/>
</dbReference>
<dbReference type="SUPFAM" id="SSF46689">
    <property type="entry name" value="Homeodomain-like"/>
    <property type="match status" value="1"/>
</dbReference>
<dbReference type="PANTHER" id="PTHR47894:SF4">
    <property type="entry name" value="HTH-TYPE TRANSCRIPTIONAL REGULATOR GADX"/>
    <property type="match status" value="1"/>
</dbReference>
<evidence type="ECO:0000256" key="2">
    <source>
        <dbReference type="ARBA" id="ARBA00023125"/>
    </source>
</evidence>
<evidence type="ECO:0000313" key="7">
    <source>
        <dbReference type="Proteomes" id="UP000272136"/>
    </source>
</evidence>
<dbReference type="GO" id="GO:0003700">
    <property type="term" value="F:DNA-binding transcription factor activity"/>
    <property type="evidence" value="ECO:0007669"/>
    <property type="project" value="InterPro"/>
</dbReference>
<keyword evidence="3" id="KW-0804">Transcription</keyword>
<protein>
    <submittedName>
        <fullName evidence="5">AraC family transcriptional regulator</fullName>
    </submittedName>
    <submittedName>
        <fullName evidence="6">Helix-turn-helix domain-containing protein</fullName>
    </submittedName>
</protein>
<sequence length="352" mass="40674">MVWTPIGYQTMLNKTSMKYIHQHVYTRLYTYLAQHRHIKGLSEELSKLNHRLDKVAHVSEKHFQELCYIVAKYEIPLPAHDISTSELLETYPEFAYVLNAPNATEAIHRHVQFKPIMGSRDRLYYRIAPQGDVVVHYVQDEGVVDIYGPILNLCLVAKALTTLSLPPDSMRIQSNKFIPNIKDFEQTSGVIIEAGEQNQLILKAPYAQQQLETNNPLLDQHLNQRLLTSLAQLESLNDLNTTELVMLTLERLYHHDSLMHASSKILNQMGYSRWTLARKLKQEGQTFDQLLNQFKQKKCYEVLSYTSIPLVALSERLGFQSQSSLNRFTVRTFGLSPMEIRSKINKTELTER</sequence>
<feature type="domain" description="HTH araC/xylS-type" evidence="4">
    <location>
        <begin position="243"/>
        <end position="343"/>
    </location>
</feature>
<evidence type="ECO:0000313" key="6">
    <source>
        <dbReference type="EMBL" id="QGH50445.1"/>
    </source>
</evidence>
<dbReference type="Pfam" id="PF12833">
    <property type="entry name" value="HTH_18"/>
    <property type="match status" value="1"/>
</dbReference>
<dbReference type="EMBL" id="CP045860">
    <property type="protein sequence ID" value="QGH50445.1"/>
    <property type="molecule type" value="Genomic_DNA"/>
</dbReference>
<dbReference type="PANTHER" id="PTHR47894">
    <property type="entry name" value="HTH-TYPE TRANSCRIPTIONAL REGULATOR GADX"/>
    <property type="match status" value="1"/>
</dbReference>
<dbReference type="Proteomes" id="UP000272136">
    <property type="component" value="Chromosome 2"/>
</dbReference>
<dbReference type="GO" id="GO:0000976">
    <property type="term" value="F:transcription cis-regulatory region binding"/>
    <property type="evidence" value="ECO:0007669"/>
    <property type="project" value="TreeGrafter"/>
</dbReference>
<evidence type="ECO:0000256" key="3">
    <source>
        <dbReference type="ARBA" id="ARBA00023163"/>
    </source>
</evidence>
<dbReference type="InterPro" id="IPR018060">
    <property type="entry name" value="HTH_AraC"/>
</dbReference>
<reference evidence="5 7" key="2">
    <citation type="submission" date="2018-10" db="EMBL/GenBank/DDBJ databases">
        <title>Whole Genome of Vibrio owensii strain 170502, isolated from Acute Hepatopancreatic Necrosis Disease (AHPND) shrimp.</title>
        <authorList>
            <person name="Yan M."/>
            <person name="Wang X."/>
            <person name="Wang Y."/>
        </authorList>
    </citation>
    <scope>NUCLEOTIDE SEQUENCE [LARGE SCALE GENOMIC DNA]</scope>
    <source>
        <strain evidence="5 7">1700302</strain>
    </source>
</reference>
<keyword evidence="1" id="KW-0805">Transcription regulation</keyword>
<evidence type="ECO:0000256" key="1">
    <source>
        <dbReference type="ARBA" id="ARBA00023015"/>
    </source>
</evidence>
<keyword evidence="7" id="KW-1185">Reference proteome</keyword>
<reference evidence="6 8" key="1">
    <citation type="journal article" date="2015" name="Genome Announc.">
        <title>Draft Genome Sequence of Vibrio owensii Strain SH-14, Which Causes Shrimp Acute Hepatopancreatic Necrosis Disease.</title>
        <authorList>
            <person name="Liu L."/>
            <person name="Xiao J."/>
            <person name="Xia X."/>
            <person name="Pan Y."/>
            <person name="Yan S."/>
            <person name="Wang Y."/>
        </authorList>
    </citation>
    <scope>NUCLEOTIDE SEQUENCE [LARGE SCALE GENOMIC DNA]</scope>
    <source>
        <strain evidence="6 8">SH14</strain>
    </source>
</reference>
<reference evidence="6" key="3">
    <citation type="submission" date="2019-11" db="EMBL/GenBank/DDBJ databases">
        <title>Complete genome sequence of Vibrio owensii SH-14 isolated from shrimp with acute hepatopancreatic necrosis diease.</title>
        <authorList>
            <person name="Liang X."/>
            <person name="Wang Y."/>
        </authorList>
    </citation>
    <scope>NUCLEOTIDE SEQUENCE</scope>
    <source>
        <strain evidence="6">SH14</strain>
    </source>
</reference>
<dbReference type="Gene3D" id="1.10.10.60">
    <property type="entry name" value="Homeodomain-like"/>
    <property type="match status" value="1"/>
</dbReference>
<dbReference type="PROSITE" id="PS01124">
    <property type="entry name" value="HTH_ARAC_FAMILY_2"/>
    <property type="match status" value="1"/>
</dbReference>